<proteinExistence type="predicted"/>
<evidence type="ECO:0000313" key="1">
    <source>
        <dbReference type="EMBL" id="RTQ22556.1"/>
    </source>
</evidence>
<name>A0A9Q7K1T0_9ENTR</name>
<gene>
    <name evidence="1" type="ORF">EKN29_18970</name>
</gene>
<dbReference type="Proteomes" id="UP000282263">
    <property type="component" value="Unassembled WGS sequence"/>
</dbReference>
<dbReference type="AlphaFoldDB" id="A0A9Q7K1T0"/>
<protein>
    <submittedName>
        <fullName evidence="1">Uncharacterized protein</fullName>
    </submittedName>
</protein>
<evidence type="ECO:0000313" key="2">
    <source>
        <dbReference type="Proteomes" id="UP000282263"/>
    </source>
</evidence>
<comment type="caution">
    <text evidence="1">The sequence shown here is derived from an EMBL/GenBank/DDBJ whole genome shotgun (WGS) entry which is preliminary data.</text>
</comment>
<sequence length="94" mass="10880">MKIILIYLFNSAKYKAGKYQMAQTPANTFCKFVKQFSFTKDAVSLTIVSLDSIYQKIIEYSIRCKKPSLRALQCVAQADFAQKFNNWLLFSTFL</sequence>
<organism evidence="1 2">
    <name type="scientific">Enterobacter mori</name>
    <dbReference type="NCBI Taxonomy" id="539813"/>
    <lineage>
        <taxon>Bacteria</taxon>
        <taxon>Pseudomonadati</taxon>
        <taxon>Pseudomonadota</taxon>
        <taxon>Gammaproteobacteria</taxon>
        <taxon>Enterobacterales</taxon>
        <taxon>Enterobacteriaceae</taxon>
        <taxon>Enterobacter</taxon>
    </lineage>
</organism>
<accession>A0A9Q7K1T0</accession>
<reference evidence="1 2" key="1">
    <citation type="submission" date="2018-12" db="EMBL/GenBank/DDBJ databases">
        <title>The Batch Genome Submission of Enterobacter spp. strains.</title>
        <authorList>
            <person name="Wei L."/>
            <person name="Wu W."/>
            <person name="Lin J."/>
            <person name="Zhang X."/>
            <person name="Feng Y."/>
            <person name="Zong Z."/>
        </authorList>
    </citation>
    <scope>NUCLEOTIDE SEQUENCE [LARGE SCALE GENOMIC DNA]</scope>
    <source>
        <strain evidence="1 2">SCEM020047</strain>
    </source>
</reference>
<dbReference type="EMBL" id="RXPP01000023">
    <property type="protein sequence ID" value="RTQ22556.1"/>
    <property type="molecule type" value="Genomic_DNA"/>
</dbReference>